<reference evidence="2 3" key="1">
    <citation type="submission" date="2020-08" db="EMBL/GenBank/DDBJ databases">
        <title>Sequencing the genomes of 1000 actinobacteria strains.</title>
        <authorList>
            <person name="Klenk H.-P."/>
        </authorList>
    </citation>
    <scope>NUCLEOTIDE SEQUENCE [LARGE SCALE GENOMIC DNA]</scope>
    <source>
        <strain evidence="2 3">DSM 45486</strain>
    </source>
</reference>
<evidence type="ECO:0000313" key="3">
    <source>
        <dbReference type="Proteomes" id="UP000552097"/>
    </source>
</evidence>
<dbReference type="InterPro" id="IPR051604">
    <property type="entry name" value="Ergot_Alk_Oxidoreductase"/>
</dbReference>
<feature type="domain" description="NAD(P)-binding" evidence="1">
    <location>
        <begin position="6"/>
        <end position="178"/>
    </location>
</feature>
<dbReference type="Pfam" id="PF13460">
    <property type="entry name" value="NAD_binding_10"/>
    <property type="match status" value="1"/>
</dbReference>
<dbReference type="PANTHER" id="PTHR43162:SF1">
    <property type="entry name" value="PRESTALK A DIFFERENTIATION PROTEIN A"/>
    <property type="match status" value="1"/>
</dbReference>
<dbReference type="EMBL" id="JACHMO010000001">
    <property type="protein sequence ID" value="MBB5807999.1"/>
    <property type="molecule type" value="Genomic_DNA"/>
</dbReference>
<comment type="caution">
    <text evidence="2">The sequence shown here is derived from an EMBL/GenBank/DDBJ whole genome shotgun (WGS) entry which is preliminary data.</text>
</comment>
<name>A0A7W9HU61_9PSEU</name>
<evidence type="ECO:0000313" key="2">
    <source>
        <dbReference type="EMBL" id="MBB5807999.1"/>
    </source>
</evidence>
<dbReference type="Gene3D" id="3.40.50.720">
    <property type="entry name" value="NAD(P)-binding Rossmann-like Domain"/>
    <property type="match status" value="1"/>
</dbReference>
<dbReference type="InterPro" id="IPR036291">
    <property type="entry name" value="NAD(P)-bd_dom_sf"/>
</dbReference>
<accession>A0A7W9HU61</accession>
<proteinExistence type="predicted"/>
<dbReference type="Gene3D" id="3.90.25.10">
    <property type="entry name" value="UDP-galactose 4-epimerase, domain 1"/>
    <property type="match status" value="1"/>
</dbReference>
<dbReference type="Proteomes" id="UP000552097">
    <property type="component" value="Unassembled WGS sequence"/>
</dbReference>
<sequence>MILITGATGTIGSEVLKLLVERGERVRAVTRSPDKLPPDLDVVRADFDDPDTLRLAMTGVDALFLLTAPAKPTPDHDLAALDAATRAGVGTVVKLSAIGTGETIGDRTVGGWHLAAERAVQDSGMAWTVLRPSSFASNFLRFAQPIAAGGPVPNLTGNARQGVVDPRDVAAVAVEALTTSDHKGQTYALTGPEALSVPEQAAILAAALGRAVETVDVPADAARADMLGHGMDASAVDAVLTGVEWARAGHNAVVTEDVAEVLGRPATSFATWVRDHLAAFR</sequence>
<dbReference type="RefSeq" id="WP_184927971.1">
    <property type="nucleotide sequence ID" value="NZ_JACHMO010000001.1"/>
</dbReference>
<dbReference type="InterPro" id="IPR016040">
    <property type="entry name" value="NAD(P)-bd_dom"/>
</dbReference>
<dbReference type="AlphaFoldDB" id="A0A7W9HU61"/>
<dbReference type="PANTHER" id="PTHR43162">
    <property type="match status" value="1"/>
</dbReference>
<keyword evidence="3" id="KW-1185">Reference proteome</keyword>
<organism evidence="2 3">
    <name type="scientific">Saccharothrix ecbatanensis</name>
    <dbReference type="NCBI Taxonomy" id="1105145"/>
    <lineage>
        <taxon>Bacteria</taxon>
        <taxon>Bacillati</taxon>
        <taxon>Actinomycetota</taxon>
        <taxon>Actinomycetes</taxon>
        <taxon>Pseudonocardiales</taxon>
        <taxon>Pseudonocardiaceae</taxon>
        <taxon>Saccharothrix</taxon>
    </lineage>
</organism>
<evidence type="ECO:0000259" key="1">
    <source>
        <dbReference type="Pfam" id="PF13460"/>
    </source>
</evidence>
<dbReference type="SUPFAM" id="SSF51735">
    <property type="entry name" value="NAD(P)-binding Rossmann-fold domains"/>
    <property type="match status" value="1"/>
</dbReference>
<protein>
    <submittedName>
        <fullName evidence="2">Uncharacterized protein YbjT (DUF2867 family)</fullName>
    </submittedName>
</protein>
<gene>
    <name evidence="2" type="ORF">F4560_007767</name>
</gene>
<dbReference type="CDD" id="cd05269">
    <property type="entry name" value="TMR_SDR_a"/>
    <property type="match status" value="1"/>
</dbReference>